<protein>
    <submittedName>
        <fullName evidence="2">VOC family protein</fullName>
    </submittedName>
</protein>
<gene>
    <name evidence="2" type="ORF">EBB79_14160</name>
</gene>
<evidence type="ECO:0000259" key="1">
    <source>
        <dbReference type="PROSITE" id="PS51819"/>
    </source>
</evidence>
<dbReference type="PROSITE" id="PS51819">
    <property type="entry name" value="VOC"/>
    <property type="match status" value="1"/>
</dbReference>
<dbReference type="InterPro" id="IPR004360">
    <property type="entry name" value="Glyas_Fos-R_dOase_dom"/>
</dbReference>
<dbReference type="PANTHER" id="PTHR21366:SF14">
    <property type="entry name" value="GLYOXALASE DOMAIN-CONTAINING PROTEIN 5"/>
    <property type="match status" value="1"/>
</dbReference>
<dbReference type="Gene3D" id="3.10.180.10">
    <property type="entry name" value="2,3-Dihydroxybiphenyl 1,2-Dioxygenase, domain 1"/>
    <property type="match status" value="1"/>
</dbReference>
<dbReference type="InterPro" id="IPR029068">
    <property type="entry name" value="Glyas_Bleomycin-R_OHBP_Dase"/>
</dbReference>
<dbReference type="Pfam" id="PF00903">
    <property type="entry name" value="Glyoxalase"/>
    <property type="match status" value="1"/>
</dbReference>
<dbReference type="OrthoDB" id="9812656at2"/>
<dbReference type="CDD" id="cd07253">
    <property type="entry name" value="GLOD5"/>
    <property type="match status" value="1"/>
</dbReference>
<dbReference type="SUPFAM" id="SSF54593">
    <property type="entry name" value="Glyoxalase/Bleomycin resistance protein/Dihydroxybiphenyl dioxygenase"/>
    <property type="match status" value="1"/>
</dbReference>
<dbReference type="RefSeq" id="WP_127749452.1">
    <property type="nucleotide sequence ID" value="NZ_CP033219.1"/>
</dbReference>
<proteinExistence type="predicted"/>
<dbReference type="AlphaFoldDB" id="A0A3T0N4E4"/>
<feature type="domain" description="VOC" evidence="1">
    <location>
        <begin position="5"/>
        <end position="125"/>
    </location>
</feature>
<reference evidence="2 3" key="1">
    <citation type="submission" date="2018-10" db="EMBL/GenBank/DDBJ databases">
        <title>Parasedimentitalea marina sp. nov., a psychrophilic bacterium isolated from deep seawater of the New Britain Trench.</title>
        <authorList>
            <person name="Cao J."/>
        </authorList>
    </citation>
    <scope>NUCLEOTIDE SEQUENCE [LARGE SCALE GENOMIC DNA]</scope>
    <source>
        <strain evidence="2 3">W43</strain>
    </source>
</reference>
<organism evidence="2 3">
    <name type="scientific">Parasedimentitalea marina</name>
    <dbReference type="NCBI Taxonomy" id="2483033"/>
    <lineage>
        <taxon>Bacteria</taxon>
        <taxon>Pseudomonadati</taxon>
        <taxon>Pseudomonadota</taxon>
        <taxon>Alphaproteobacteria</taxon>
        <taxon>Rhodobacterales</taxon>
        <taxon>Paracoccaceae</taxon>
        <taxon>Parasedimentitalea</taxon>
    </lineage>
</organism>
<dbReference type="EMBL" id="CP033219">
    <property type="protein sequence ID" value="AZV78900.1"/>
    <property type="molecule type" value="Genomic_DNA"/>
</dbReference>
<keyword evidence="3" id="KW-1185">Reference proteome</keyword>
<dbReference type="Proteomes" id="UP000283063">
    <property type="component" value="Chromosome"/>
</dbReference>
<dbReference type="InterPro" id="IPR050383">
    <property type="entry name" value="GlyoxalaseI/FosfomycinResist"/>
</dbReference>
<evidence type="ECO:0000313" key="3">
    <source>
        <dbReference type="Proteomes" id="UP000283063"/>
    </source>
</evidence>
<sequence length="126" mass="13723">MKIDRVDHFVLTVTSIEATCDFYSRVLGMNVAEFAGGRKALTFGSQKINLHQQGKEFEPRAQSPVPGSGDFCLISSVPIDDVVAHLLACDIEIIDGIVPRTGATGPIKSVYVRDPDQNLVEISVYD</sequence>
<evidence type="ECO:0000313" key="2">
    <source>
        <dbReference type="EMBL" id="AZV78900.1"/>
    </source>
</evidence>
<name>A0A3T0N4E4_9RHOB</name>
<dbReference type="KEGG" id="sedi:EBB79_14160"/>
<dbReference type="PANTHER" id="PTHR21366">
    <property type="entry name" value="GLYOXALASE FAMILY PROTEIN"/>
    <property type="match status" value="1"/>
</dbReference>
<dbReference type="InterPro" id="IPR037523">
    <property type="entry name" value="VOC_core"/>
</dbReference>
<accession>A0A3T0N4E4</accession>